<gene>
    <name evidence="1" type="ORF">MILVUS5_LOCUS24394</name>
</gene>
<dbReference type="Proteomes" id="UP001177021">
    <property type="component" value="Unassembled WGS sequence"/>
</dbReference>
<proteinExistence type="predicted"/>
<organism evidence="1 2">
    <name type="scientific">Trifolium pratense</name>
    <name type="common">Red clover</name>
    <dbReference type="NCBI Taxonomy" id="57577"/>
    <lineage>
        <taxon>Eukaryota</taxon>
        <taxon>Viridiplantae</taxon>
        <taxon>Streptophyta</taxon>
        <taxon>Embryophyta</taxon>
        <taxon>Tracheophyta</taxon>
        <taxon>Spermatophyta</taxon>
        <taxon>Magnoliopsida</taxon>
        <taxon>eudicotyledons</taxon>
        <taxon>Gunneridae</taxon>
        <taxon>Pentapetalae</taxon>
        <taxon>rosids</taxon>
        <taxon>fabids</taxon>
        <taxon>Fabales</taxon>
        <taxon>Fabaceae</taxon>
        <taxon>Papilionoideae</taxon>
        <taxon>50 kb inversion clade</taxon>
        <taxon>NPAAA clade</taxon>
        <taxon>Hologalegina</taxon>
        <taxon>IRL clade</taxon>
        <taxon>Trifolieae</taxon>
        <taxon>Trifolium</taxon>
    </lineage>
</organism>
<keyword evidence="2" id="KW-1185">Reference proteome</keyword>
<evidence type="ECO:0000313" key="1">
    <source>
        <dbReference type="EMBL" id="CAJ2657924.1"/>
    </source>
</evidence>
<sequence length="692" mass="79254">MKRICGSRDDDINNDERRSPYNRLTTAQTARLENFMKECNHPNEAQQQQLAEELGLQPKQVKYWFQNKRTLLKNQHEKQHNNNLRLENERLRNENLLMKEALKATKCEPCGGPPFPKEEHQHYMHKMQQENAELKKEFENVSKVSKSFMENNELDNSPMVYQTSSHLHHLSNLIMREDMSVNRSTQCYDEEKTMMLQIATLAMQELERLVRVNEPFWINFSNTHQDERYTLDHERYCQFFPKNNHIRGDNVSKESSKYSGIIGLDGMQLVDMFLDSDKWRDLFPTIVTKVETTKVLEIGLPGNRDGALLLMNEEMHILSPLVRPREFNIIRYCKQVDVDVWVITDVSFDSSRPNTPPLSHSWKHPSGCIIREMPNKSCLVTWVEHVEVEDMLHTHHIFRDFVVNNTLYGAESWIKELQRMCERFFSFYAETIPAGESIGVIQTIEGRRSVMKLADRMVKIFCECLRMAGQLEFQHLNIESIIGGVRVSLRQVTDIGQGIIVAAATTLCLPLPAEYVFDFLKDPTKRYQWDVMAYENPMYEIGHVSNGLYPGNCTTIFQPYNPSENSTMILQESFTSPVGSYVIYAPIDTISMNAVMCGEDSTKLPIIPTGFVVCPYAQPNATFEASNNIGSSSSSGGVGRGGAGTLLTLTYQILTCNPNGIDQHQNMEAFATMNTLLTTSVLKVRGALMNSY</sequence>
<comment type="caution">
    <text evidence="1">The sequence shown here is derived from an EMBL/GenBank/DDBJ whole genome shotgun (WGS) entry which is preliminary data.</text>
</comment>
<name>A0ACB0KNL8_TRIPR</name>
<reference evidence="1" key="1">
    <citation type="submission" date="2023-10" db="EMBL/GenBank/DDBJ databases">
        <authorList>
            <person name="Rodriguez Cubillos JULIANA M."/>
            <person name="De Vega J."/>
        </authorList>
    </citation>
    <scope>NUCLEOTIDE SEQUENCE</scope>
</reference>
<evidence type="ECO:0000313" key="2">
    <source>
        <dbReference type="Proteomes" id="UP001177021"/>
    </source>
</evidence>
<dbReference type="EMBL" id="CASHSV030000311">
    <property type="protein sequence ID" value="CAJ2657924.1"/>
    <property type="molecule type" value="Genomic_DNA"/>
</dbReference>
<protein>
    <submittedName>
        <fullName evidence="1">Uncharacterized protein</fullName>
    </submittedName>
</protein>
<accession>A0ACB0KNL8</accession>